<evidence type="ECO:0000313" key="8">
    <source>
        <dbReference type="Proteomes" id="UP000536275"/>
    </source>
</evidence>
<dbReference type="InterPro" id="IPR000242">
    <property type="entry name" value="PTP_cat"/>
</dbReference>
<feature type="domain" description="Tyrosine-protein phosphatase" evidence="4">
    <location>
        <begin position="606"/>
        <end position="897"/>
    </location>
</feature>
<feature type="domain" description="Tyrosine specific protein phosphatases" evidence="5">
    <location>
        <begin position="798"/>
        <end position="888"/>
    </location>
</feature>
<comment type="caution">
    <text evidence="7">The sequence shown here is derived from an EMBL/GenBank/DDBJ whole genome shotgun (WGS) entry which is preliminary data.</text>
</comment>
<feature type="compositionally biased region" description="Polar residues" evidence="3">
    <location>
        <begin position="1"/>
        <end position="13"/>
    </location>
</feature>
<comment type="similarity">
    <text evidence="1">Belongs to the protein-tyrosine phosphatase family. Non-receptor class subfamily.</text>
</comment>
<feature type="compositionally biased region" description="Low complexity" evidence="3">
    <location>
        <begin position="37"/>
        <end position="46"/>
    </location>
</feature>
<evidence type="ECO:0000256" key="2">
    <source>
        <dbReference type="ARBA" id="ARBA00013064"/>
    </source>
</evidence>
<feature type="compositionally biased region" description="Low complexity" evidence="3">
    <location>
        <begin position="186"/>
        <end position="205"/>
    </location>
</feature>
<evidence type="ECO:0000256" key="1">
    <source>
        <dbReference type="ARBA" id="ARBA00009649"/>
    </source>
</evidence>
<dbReference type="PROSITE" id="PS50056">
    <property type="entry name" value="TYR_PHOSPHATASE_2"/>
    <property type="match status" value="1"/>
</dbReference>
<sequence length="906" mass="100725">MTFTFPNNASNTQFKHHQQQQSNTPTSSNFTESALPTNNENAATATINKPTTSAVKKHQLKQKTCNNSLSSLNSNASDTTIFESPSQSTPFESKSSHKPDSLSTDTLVEDKLFSSLQRPPPPQAASQGQHSYNQSLDSHRSLNLLDEAEELEGEDTKDDKTAFKPSEPISATPKSALPLYNEHKAFPFPATTSTPGTPAAPALPSSTPPQKPSTNQPSPHLEKQKTSSLDESLKAIQQQQKKRINSIPSSNYRPKIEGLSDRFKYPRRIEMGAQAASSKNIVLDIRPSAQYSKAHIKDSINLCLPSTLLKRATFSFERSVDALGERQRDRFADFFNRISETSSGNLIVCDSTPNSCNLYHIQVLLMDFELDELYALFPDLFESCGSAVATGSSSNSGSASAAGSSNSGISVNNYLPPLIIPGNDANNVHGNLGSNSLAEVSSPHNSAATPILSSNFALPSQTRTFKLRHNEELFNDDQLYSNPGTATTSCSNVNPFEYASAQLFKLNNIPSDHSKIPLWMKSTILDSNDAPVTTKINQDFHQLEKLEQKRLLEAFSLDRANSQQKQEGNSWNQGDGNKENASPTNVDINEGEIIPKISCGIEFGHKNRYMDIYLYDHSRVELGHVNKANDNDQVPVFENYINASLIEPPEKYSNNNNNQIKNRYIATQGPLDETMGDLWKMVVQFKIPLIVSLTDSIENGVTKCAPFWQSGIYKSYKDAIKVSLIEENKLDESLILRKFNVDCNSASSSSSNPGEYDCESQFDNSQGLEVYQIQLLSWADMWSLTNPQDILKIIKLKQSILANIQLARKNKDNSDNDDQLTTLVHCSAGCGRTGTFCVIDTIINYIEQKRAQQYGEMNDDFDSDPIFEITNHYRKLRISMVQTLTQYYMIYEALLDYYCKNGGNHE</sequence>
<dbReference type="PANTHER" id="PTHR19134">
    <property type="entry name" value="RECEPTOR-TYPE TYROSINE-PROTEIN PHOSPHATASE"/>
    <property type="match status" value="1"/>
</dbReference>
<dbReference type="PROSITE" id="PS50206">
    <property type="entry name" value="RHODANESE_3"/>
    <property type="match status" value="1"/>
</dbReference>
<feature type="compositionally biased region" description="Polar residues" evidence="3">
    <location>
        <begin position="76"/>
        <end position="93"/>
    </location>
</feature>
<reference evidence="7 8" key="1">
    <citation type="submission" date="2020-03" db="EMBL/GenBank/DDBJ databases">
        <title>FDA dAtabase for Regulatory Grade micrObial Sequences (FDA-ARGOS): Supporting development and validation of Infectious Disease Dx tests.</title>
        <authorList>
            <person name="Campos J."/>
            <person name="Goldberg B."/>
            <person name="Tallon L."/>
            <person name="Sadzewicz L."/>
            <person name="Vavikolanu K."/>
            <person name="Mehta A."/>
            <person name="Aluvathingal J."/>
            <person name="Nadendla S."/>
            <person name="Nandy P."/>
            <person name="Geyer C."/>
            <person name="Yan Y."/>
            <person name="Sichtig H."/>
        </authorList>
    </citation>
    <scope>NUCLEOTIDE SEQUENCE [LARGE SCALE GENOMIC DNA]</scope>
    <source>
        <strain evidence="7 8">FDAARGOS_656</strain>
    </source>
</reference>
<dbReference type="EMBL" id="JABWAD010000052">
    <property type="protein sequence ID" value="KAF6068653.1"/>
    <property type="molecule type" value="Genomic_DNA"/>
</dbReference>
<dbReference type="PROSITE" id="PS50055">
    <property type="entry name" value="TYR_PHOSPHATASE_PTP"/>
    <property type="match status" value="1"/>
</dbReference>
<feature type="domain" description="Rhodanese" evidence="6">
    <location>
        <begin position="276"/>
        <end position="382"/>
    </location>
</feature>
<dbReference type="Pfam" id="PF00102">
    <property type="entry name" value="Y_phosphatase"/>
    <property type="match status" value="1"/>
</dbReference>
<dbReference type="GO" id="GO:0004725">
    <property type="term" value="F:protein tyrosine phosphatase activity"/>
    <property type="evidence" value="ECO:0007669"/>
    <property type="project" value="UniProtKB-EC"/>
</dbReference>
<dbReference type="InterPro" id="IPR050348">
    <property type="entry name" value="Protein-Tyr_Phosphatase"/>
</dbReference>
<feature type="compositionally biased region" description="Polar residues" evidence="3">
    <location>
        <begin position="22"/>
        <end position="36"/>
    </location>
</feature>
<gene>
    <name evidence="7" type="ORF">FOB64_003846</name>
</gene>
<feature type="compositionally biased region" description="Polar residues" evidence="3">
    <location>
        <begin position="124"/>
        <end position="136"/>
    </location>
</feature>
<evidence type="ECO:0000259" key="6">
    <source>
        <dbReference type="PROSITE" id="PS50206"/>
    </source>
</evidence>
<dbReference type="AlphaFoldDB" id="A0A8H6F2B1"/>
<dbReference type="PROSITE" id="PS00383">
    <property type="entry name" value="TYR_PHOSPHATASE_1"/>
    <property type="match status" value="1"/>
</dbReference>
<dbReference type="InterPro" id="IPR016130">
    <property type="entry name" value="Tyr_Pase_AS"/>
</dbReference>
<dbReference type="SUPFAM" id="SSF52821">
    <property type="entry name" value="Rhodanese/Cell cycle control phosphatase"/>
    <property type="match status" value="1"/>
</dbReference>
<evidence type="ECO:0000259" key="5">
    <source>
        <dbReference type="PROSITE" id="PS50056"/>
    </source>
</evidence>
<feature type="region of interest" description="Disordered" evidence="3">
    <location>
        <begin position="1"/>
        <end position="137"/>
    </location>
</feature>
<dbReference type="CDD" id="cd18533">
    <property type="entry name" value="PTP_fungal"/>
    <property type="match status" value="1"/>
</dbReference>
<organism evidence="7 8">
    <name type="scientific">Candida albicans</name>
    <name type="common">Yeast</name>
    <dbReference type="NCBI Taxonomy" id="5476"/>
    <lineage>
        <taxon>Eukaryota</taxon>
        <taxon>Fungi</taxon>
        <taxon>Dikarya</taxon>
        <taxon>Ascomycota</taxon>
        <taxon>Saccharomycotina</taxon>
        <taxon>Pichiomycetes</taxon>
        <taxon>Debaryomycetaceae</taxon>
        <taxon>Candida/Lodderomyces clade</taxon>
        <taxon>Candida</taxon>
    </lineage>
</organism>
<feature type="compositionally biased region" description="Low complexity" evidence="3">
    <location>
        <begin position="66"/>
        <end position="75"/>
    </location>
</feature>
<dbReference type="Gene3D" id="3.90.190.10">
    <property type="entry name" value="Protein tyrosine phosphatase superfamily"/>
    <property type="match status" value="1"/>
</dbReference>
<dbReference type="InterPro" id="IPR000387">
    <property type="entry name" value="Tyr_Pase_dom"/>
</dbReference>
<feature type="compositionally biased region" description="Polar residues" evidence="3">
    <location>
        <begin position="226"/>
        <end position="239"/>
    </location>
</feature>
<dbReference type="SMART" id="SM00404">
    <property type="entry name" value="PTPc_motif"/>
    <property type="match status" value="1"/>
</dbReference>
<feature type="region of interest" description="Disordered" evidence="3">
    <location>
        <begin position="151"/>
        <end position="255"/>
    </location>
</feature>
<dbReference type="EC" id="3.1.3.48" evidence="2"/>
<protein>
    <recommendedName>
        <fullName evidence="2">protein-tyrosine-phosphatase</fullName>
        <ecNumber evidence="2">3.1.3.48</ecNumber>
    </recommendedName>
</protein>
<dbReference type="Gene3D" id="3.40.250.10">
    <property type="entry name" value="Rhodanese-like domain"/>
    <property type="match status" value="1"/>
</dbReference>
<dbReference type="Proteomes" id="UP000536275">
    <property type="component" value="Unassembled WGS sequence"/>
</dbReference>
<evidence type="ECO:0000313" key="7">
    <source>
        <dbReference type="EMBL" id="KAF6068653.1"/>
    </source>
</evidence>
<dbReference type="InterPro" id="IPR001763">
    <property type="entry name" value="Rhodanese-like_dom"/>
</dbReference>
<proteinExistence type="inferred from homology"/>
<evidence type="ECO:0000256" key="3">
    <source>
        <dbReference type="SAM" id="MobiDB-lite"/>
    </source>
</evidence>
<dbReference type="SUPFAM" id="SSF52799">
    <property type="entry name" value="(Phosphotyrosine protein) phosphatases II"/>
    <property type="match status" value="1"/>
</dbReference>
<dbReference type="SMART" id="SM00194">
    <property type="entry name" value="PTPc"/>
    <property type="match status" value="1"/>
</dbReference>
<evidence type="ECO:0000259" key="4">
    <source>
        <dbReference type="PROSITE" id="PS50055"/>
    </source>
</evidence>
<feature type="region of interest" description="Disordered" evidence="3">
    <location>
        <begin position="562"/>
        <end position="586"/>
    </location>
</feature>
<dbReference type="InterPro" id="IPR036873">
    <property type="entry name" value="Rhodanese-like_dom_sf"/>
</dbReference>
<dbReference type="InterPro" id="IPR029021">
    <property type="entry name" value="Prot-tyrosine_phosphatase-like"/>
</dbReference>
<name>A0A8H6F2B1_CANAX</name>
<accession>A0A8H6F2B1</accession>
<dbReference type="PRINTS" id="PR00700">
    <property type="entry name" value="PRTYPHPHTASE"/>
</dbReference>
<dbReference type="InterPro" id="IPR003595">
    <property type="entry name" value="Tyr_Pase_cat"/>
</dbReference>
<dbReference type="PANTHER" id="PTHR19134:SF561">
    <property type="entry name" value="PROTEIN TYROSINE PHOSPHATASE 36E, ISOFORM A"/>
    <property type="match status" value="1"/>
</dbReference>